<comment type="caution">
    <text evidence="4">The sequence shown here is derived from an EMBL/GenBank/DDBJ whole genome shotgun (WGS) entry which is preliminary data.</text>
</comment>
<evidence type="ECO:0000256" key="1">
    <source>
        <dbReference type="ARBA" id="ARBA00022630"/>
    </source>
</evidence>
<evidence type="ECO:0000313" key="5">
    <source>
        <dbReference type="Proteomes" id="UP000295344"/>
    </source>
</evidence>
<dbReference type="SUPFAM" id="SSF54373">
    <property type="entry name" value="FAD-linked reductases, C-terminal domain"/>
    <property type="match status" value="1"/>
</dbReference>
<reference evidence="4 5" key="1">
    <citation type="submission" date="2019-03" db="EMBL/GenBank/DDBJ databases">
        <title>Genomic Encyclopedia of Archaeal and Bacterial Type Strains, Phase II (KMG-II): from individual species to whole genera.</title>
        <authorList>
            <person name="Goeker M."/>
        </authorList>
    </citation>
    <scope>NUCLEOTIDE SEQUENCE [LARGE SCALE GENOMIC DNA]</scope>
    <source>
        <strain evidence="4 5">DSM 24782</strain>
    </source>
</reference>
<dbReference type="OrthoDB" id="9791689at2"/>
<evidence type="ECO:0000313" key="4">
    <source>
        <dbReference type="EMBL" id="TDS74459.1"/>
    </source>
</evidence>
<keyword evidence="2" id="KW-0274">FAD</keyword>
<keyword evidence="1" id="KW-0285">Flavoprotein</keyword>
<proteinExistence type="predicted"/>
<dbReference type="InterPro" id="IPR002938">
    <property type="entry name" value="FAD-bd"/>
</dbReference>
<dbReference type="InterPro" id="IPR050641">
    <property type="entry name" value="RIFMO-like"/>
</dbReference>
<dbReference type="PANTHER" id="PTHR43004:SF3">
    <property type="entry name" value="P-HYDROXYBENZOATE HYDROXYLASE"/>
    <property type="match status" value="1"/>
</dbReference>
<dbReference type="PRINTS" id="PR00420">
    <property type="entry name" value="RNGMNOXGNASE"/>
</dbReference>
<dbReference type="InterPro" id="IPR036188">
    <property type="entry name" value="FAD/NAD-bd_sf"/>
</dbReference>
<keyword evidence="4" id="KW-0503">Monooxygenase</keyword>
<dbReference type="AlphaFoldDB" id="A0A4R7FHH5"/>
<feature type="domain" description="FAD-binding" evidence="3">
    <location>
        <begin position="5"/>
        <end position="339"/>
    </location>
</feature>
<name>A0A4R7FHH5_9MICO</name>
<keyword evidence="5" id="KW-1185">Reference proteome</keyword>
<dbReference type="RefSeq" id="WP_133767776.1">
    <property type="nucleotide sequence ID" value="NZ_BAAARP010000001.1"/>
</dbReference>
<evidence type="ECO:0000259" key="3">
    <source>
        <dbReference type="Pfam" id="PF01494"/>
    </source>
</evidence>
<dbReference type="Gene3D" id="3.30.9.10">
    <property type="entry name" value="D-Amino Acid Oxidase, subunit A, domain 2"/>
    <property type="match status" value="1"/>
</dbReference>
<dbReference type="PANTHER" id="PTHR43004">
    <property type="entry name" value="TRK SYSTEM POTASSIUM UPTAKE PROTEIN"/>
    <property type="match status" value="1"/>
</dbReference>
<evidence type="ECO:0000256" key="2">
    <source>
        <dbReference type="ARBA" id="ARBA00022827"/>
    </source>
</evidence>
<organism evidence="4 5">
    <name type="scientific">Amnibacterium kyonggiense</name>
    <dbReference type="NCBI Taxonomy" id="595671"/>
    <lineage>
        <taxon>Bacteria</taxon>
        <taxon>Bacillati</taxon>
        <taxon>Actinomycetota</taxon>
        <taxon>Actinomycetes</taxon>
        <taxon>Micrococcales</taxon>
        <taxon>Microbacteriaceae</taxon>
        <taxon>Amnibacterium</taxon>
    </lineage>
</organism>
<accession>A0A4R7FHH5</accession>
<sequence length="392" mass="42235">MQQHRTRVAIIGAGPAGLLLGALLADRGVPFAVVEHRSREHVLGRVRAGVLEQSSVEVLERLGLADGVHANGLVHGGVHLQHEGERFHIDFEELVGRTVTVYGQQRVQADLMAAHDALGSTVFYDAADVAPADEGGEAVVRFGLGGEPQELHADFVVGADGFHGVTRSLLAPTVAERGYDAAWLGILADVAPSTDELIYALHPDGFAMHSMRSPSVSRLYVQVAPDERIEEWSDDRIWDALDTRLGAPGWTLEHGAITEKSITQMRSSVVSSLGRGRAFLAGDAGHIVPPTGAKGLNSAIADVTLLGDALAAQAAGDEAPLRSYSDRALDRQWKVQQFSEYMTDLLHVPGPAVPADEREFRYRSRLGRLRYVSGSRPAQQSIAEQYTGLAIR</sequence>
<dbReference type="Proteomes" id="UP000295344">
    <property type="component" value="Unassembled WGS sequence"/>
</dbReference>
<protein>
    <submittedName>
        <fullName evidence="4">p-hydroxybenzoate 3-monooxygenase</fullName>
    </submittedName>
</protein>
<dbReference type="SUPFAM" id="SSF51905">
    <property type="entry name" value="FAD/NAD(P)-binding domain"/>
    <property type="match status" value="1"/>
</dbReference>
<dbReference type="GO" id="GO:0016709">
    <property type="term" value="F:oxidoreductase activity, acting on paired donors, with incorporation or reduction of molecular oxygen, NAD(P)H as one donor, and incorporation of one atom of oxygen"/>
    <property type="evidence" value="ECO:0007669"/>
    <property type="project" value="UniProtKB-ARBA"/>
</dbReference>
<gene>
    <name evidence="4" type="ORF">CLV52_3641</name>
</gene>
<dbReference type="NCBIfam" id="NF006091">
    <property type="entry name" value="PRK08243.1"/>
    <property type="match status" value="1"/>
</dbReference>
<dbReference type="Gene3D" id="3.50.50.60">
    <property type="entry name" value="FAD/NAD(P)-binding domain"/>
    <property type="match status" value="1"/>
</dbReference>
<dbReference type="GO" id="GO:0071949">
    <property type="term" value="F:FAD binding"/>
    <property type="evidence" value="ECO:0007669"/>
    <property type="project" value="InterPro"/>
</dbReference>
<keyword evidence="4" id="KW-0560">Oxidoreductase</keyword>
<dbReference type="Pfam" id="PF01494">
    <property type="entry name" value="FAD_binding_3"/>
    <property type="match status" value="1"/>
</dbReference>
<dbReference type="EMBL" id="SOAM01000005">
    <property type="protein sequence ID" value="TDS74459.1"/>
    <property type="molecule type" value="Genomic_DNA"/>
</dbReference>